<comment type="caution">
    <text evidence="1">The sequence shown here is derived from an EMBL/GenBank/DDBJ whole genome shotgun (WGS) entry which is preliminary data.</text>
</comment>
<sequence length="63" mass="7410">MKGVTSGVTSELYVYSEHLRDITPRRAGKKRTNMTKSKIVEKPSHHDIRIRKVNFDKMKDQHE</sequence>
<evidence type="ECO:0000313" key="1">
    <source>
        <dbReference type="EMBL" id="OEJ64112.1"/>
    </source>
</evidence>
<dbReference type="STRING" id="28181.BEN30_01565"/>
<evidence type="ECO:0000313" key="2">
    <source>
        <dbReference type="Proteomes" id="UP000095347"/>
    </source>
</evidence>
<proteinExistence type="predicted"/>
<protein>
    <submittedName>
        <fullName evidence="1">Uncharacterized protein</fullName>
    </submittedName>
</protein>
<dbReference type="Proteomes" id="UP000095347">
    <property type="component" value="Unassembled WGS sequence"/>
</dbReference>
<keyword evidence="2" id="KW-1185">Reference proteome</keyword>
<organism evidence="1 2">
    <name type="scientific">Magnetovibrio blakemorei</name>
    <dbReference type="NCBI Taxonomy" id="28181"/>
    <lineage>
        <taxon>Bacteria</taxon>
        <taxon>Pseudomonadati</taxon>
        <taxon>Pseudomonadota</taxon>
        <taxon>Alphaproteobacteria</taxon>
        <taxon>Rhodospirillales</taxon>
        <taxon>Magnetovibrionaceae</taxon>
        <taxon>Magnetovibrio</taxon>
    </lineage>
</organism>
<reference evidence="2" key="1">
    <citation type="submission" date="2016-07" db="EMBL/GenBank/DDBJ databases">
        <authorList>
            <person name="Florea S."/>
            <person name="Webb J.S."/>
            <person name="Jaromczyk J."/>
            <person name="Schardl C.L."/>
        </authorList>
    </citation>
    <scope>NUCLEOTIDE SEQUENCE [LARGE SCALE GENOMIC DNA]</scope>
    <source>
        <strain evidence="2">MV-1</strain>
    </source>
</reference>
<dbReference type="AlphaFoldDB" id="A0A1E5Q3E1"/>
<accession>A0A1E5Q3E1</accession>
<name>A0A1E5Q3E1_9PROT</name>
<gene>
    <name evidence="1" type="ORF">BEN30_01565</name>
</gene>
<dbReference type="EMBL" id="MCGG01000078">
    <property type="protein sequence ID" value="OEJ64112.1"/>
    <property type="molecule type" value="Genomic_DNA"/>
</dbReference>